<evidence type="ECO:0000256" key="3">
    <source>
        <dbReference type="ARBA" id="ARBA00008061"/>
    </source>
</evidence>
<comment type="caution">
    <text evidence="18">The sequence shown here is derived from an EMBL/GenBank/DDBJ whole genome shotgun (WGS) entry which is preliminary data.</text>
</comment>
<dbReference type="GO" id="GO:0005992">
    <property type="term" value="P:trehalose biosynthetic process"/>
    <property type="evidence" value="ECO:0007669"/>
    <property type="project" value="UniProtKB-UniRule"/>
</dbReference>
<dbReference type="InterPro" id="IPR044901">
    <property type="entry name" value="Trehalose_TreZ_E-set_sf"/>
</dbReference>
<evidence type="ECO:0000256" key="14">
    <source>
        <dbReference type="PIRNR" id="PIRNR006337"/>
    </source>
</evidence>
<dbReference type="EC" id="3.2.1.141" evidence="4 13"/>
<evidence type="ECO:0000256" key="1">
    <source>
        <dbReference type="ARBA" id="ARBA00004496"/>
    </source>
</evidence>
<dbReference type="Pfam" id="PF00128">
    <property type="entry name" value="Alpha-amylase"/>
    <property type="match status" value="1"/>
</dbReference>
<dbReference type="InterPro" id="IPR012768">
    <property type="entry name" value="Trehalose_TreZ"/>
</dbReference>
<evidence type="ECO:0000256" key="7">
    <source>
        <dbReference type="ARBA" id="ARBA00022801"/>
    </source>
</evidence>
<keyword evidence="7 14" id="KW-0378">Hydrolase</keyword>
<evidence type="ECO:0000256" key="12">
    <source>
        <dbReference type="ARBA" id="ARBA00034013"/>
    </source>
</evidence>
<dbReference type="Gene3D" id="1.10.10.760">
    <property type="entry name" value="E-set domains of sugar-utilizing enzymes"/>
    <property type="match status" value="1"/>
</dbReference>
<feature type="domain" description="Glycosyl hydrolase family 13 catalytic" evidence="17">
    <location>
        <begin position="83"/>
        <end position="434"/>
    </location>
</feature>
<evidence type="ECO:0000256" key="9">
    <source>
        <dbReference type="ARBA" id="ARBA00023295"/>
    </source>
</evidence>
<evidence type="ECO:0000256" key="6">
    <source>
        <dbReference type="ARBA" id="ARBA00022490"/>
    </source>
</evidence>
<evidence type="ECO:0000256" key="8">
    <source>
        <dbReference type="ARBA" id="ARBA00023277"/>
    </source>
</evidence>
<dbReference type="InterPro" id="IPR017853">
    <property type="entry name" value="GH"/>
</dbReference>
<protein>
    <recommendedName>
        <fullName evidence="5 13">Malto-oligosyltrehalose trehalohydrolase</fullName>
        <shortName evidence="14">MTHase</shortName>
        <ecNumber evidence="4 13">3.2.1.141</ecNumber>
    </recommendedName>
    <alternativeName>
        <fullName evidence="11 14">4-alpha-D-((1-&gt;4)-alpha-D-glucano)trehalose trehalohydrolase</fullName>
    </alternativeName>
    <alternativeName>
        <fullName evidence="10 14">Maltooligosyl trehalose trehalohydrolase</fullName>
    </alternativeName>
</protein>
<organism evidence="18 19">
    <name type="scientific">Rhizomicrobium palustre</name>
    <dbReference type="NCBI Taxonomy" id="189966"/>
    <lineage>
        <taxon>Bacteria</taxon>
        <taxon>Pseudomonadati</taxon>
        <taxon>Pseudomonadota</taxon>
        <taxon>Alphaproteobacteria</taxon>
        <taxon>Micropepsales</taxon>
        <taxon>Micropepsaceae</taxon>
        <taxon>Rhizomicrobium</taxon>
    </lineage>
</organism>
<dbReference type="Pfam" id="PF02922">
    <property type="entry name" value="CBM_48"/>
    <property type="match status" value="1"/>
</dbReference>
<keyword evidence="8" id="KW-0119">Carbohydrate metabolism</keyword>
<reference evidence="18 19" key="1">
    <citation type="submission" date="2020-03" db="EMBL/GenBank/DDBJ databases">
        <title>Genomic Encyclopedia of Type Strains, Phase IV (KMG-IV): sequencing the most valuable type-strain genomes for metagenomic binning, comparative biology and taxonomic classification.</title>
        <authorList>
            <person name="Goeker M."/>
        </authorList>
    </citation>
    <scope>NUCLEOTIDE SEQUENCE [LARGE SCALE GENOMIC DNA]</scope>
    <source>
        <strain evidence="18 19">DSM 19867</strain>
    </source>
</reference>
<comment type="catalytic activity">
    <reaction evidence="12 14">
        <text>hydrolysis of (1-&gt;4)-alpha-D-glucosidic linkage in 4-alpha-D-[(1-&gt;4)-alpha-D-glucanosyl]n trehalose to yield trehalose and (1-&gt;4)-alpha-D-glucan.</text>
        <dbReference type="EC" id="3.2.1.141"/>
    </reaction>
</comment>
<sequence>MTSWGPEAIEGGTRFRLWAPDADTVELEFADAEPVGMDRGKNGWWAAETQANAGTRYRFRIGGVSVPDPASHRQSGDVHGWSVVQPNSYAWKNDAWKPRPWEETILYELHAGLTGGYSGVGRELVRLANMGITAIELMPINDFPGARNWGYDGVLPYAPDESYGTPDALKALIDAAHGHGMMVFLDVVYNHFGPDGNYLPLYAKSFFRSDRKTPWGDAIDFRQEPVRRFFIDNALYWLGEFRFDGLRFDAVHAIHDGEFLRAMAQEIKRDFPDRHLVLENEDNDASLLKVFRAQWNDDFHNTLHAMLTGEDAGYYADFAQDSSAKLARLLHQGFAYQGETTHTGHARGTPSGQLRPTAFVSFLQNHDQTGNRALGERLIKLCDPRALKAAAALQLLAPQIPMLFMGEEMGAREPFLFFTDHQDPELAKAVREGRAAEFAKFPAFASGKERVPDPNALETFEQCRLGEPDPEWLNFYRALLALRHEHIIPRLKGSCCLDAVPLSDKAVISSWKLGDGYKLTIAANLSENEVEAVLPQTKPIYGEAENTIPPFSTVAWIEMP</sequence>
<dbReference type="RefSeq" id="WP_167083318.1">
    <property type="nucleotide sequence ID" value="NZ_BAAADC010000001.1"/>
</dbReference>
<dbReference type="Proteomes" id="UP000570514">
    <property type="component" value="Unassembled WGS sequence"/>
</dbReference>
<evidence type="ECO:0000256" key="5">
    <source>
        <dbReference type="ARBA" id="ARBA00015938"/>
    </source>
</evidence>
<comment type="pathway">
    <text evidence="2 14">Glycan biosynthesis; trehalose biosynthesis.</text>
</comment>
<dbReference type="AlphaFoldDB" id="A0A846N285"/>
<evidence type="ECO:0000256" key="11">
    <source>
        <dbReference type="ARBA" id="ARBA00033284"/>
    </source>
</evidence>
<proteinExistence type="inferred from homology"/>
<dbReference type="SUPFAM" id="SSF81296">
    <property type="entry name" value="E set domains"/>
    <property type="match status" value="1"/>
</dbReference>
<dbReference type="NCBIfam" id="TIGR02402">
    <property type="entry name" value="trehalose_TreZ"/>
    <property type="match status" value="1"/>
</dbReference>
<dbReference type="InterPro" id="IPR014756">
    <property type="entry name" value="Ig_E-set"/>
</dbReference>
<accession>A0A846N285</accession>
<evidence type="ECO:0000256" key="15">
    <source>
        <dbReference type="PIRSR" id="PIRSR006337-1"/>
    </source>
</evidence>
<evidence type="ECO:0000256" key="10">
    <source>
        <dbReference type="ARBA" id="ARBA00032057"/>
    </source>
</evidence>
<dbReference type="SUPFAM" id="SSF51445">
    <property type="entry name" value="(Trans)glycosidases"/>
    <property type="match status" value="1"/>
</dbReference>
<evidence type="ECO:0000256" key="4">
    <source>
        <dbReference type="ARBA" id="ARBA00012268"/>
    </source>
</evidence>
<evidence type="ECO:0000313" key="18">
    <source>
        <dbReference type="EMBL" id="NIK89210.1"/>
    </source>
</evidence>
<evidence type="ECO:0000313" key="19">
    <source>
        <dbReference type="Proteomes" id="UP000570514"/>
    </source>
</evidence>
<dbReference type="Gene3D" id="3.20.20.80">
    <property type="entry name" value="Glycosidases"/>
    <property type="match status" value="1"/>
</dbReference>
<keyword evidence="9 14" id="KW-0326">Glycosidase</keyword>
<comment type="similarity">
    <text evidence="3 14">Belongs to the glycosyl hydrolase 13 family.</text>
</comment>
<dbReference type="InterPro" id="IPR006047">
    <property type="entry name" value="GH13_cat_dom"/>
</dbReference>
<dbReference type="CDD" id="cd11325">
    <property type="entry name" value="AmyAc_GTHase"/>
    <property type="match status" value="1"/>
</dbReference>
<feature type="active site" description="Proton donor" evidence="15">
    <location>
        <position position="279"/>
    </location>
</feature>
<keyword evidence="19" id="KW-1185">Reference proteome</keyword>
<feature type="site" description="Transition state stabilizer" evidence="16">
    <location>
        <position position="367"/>
    </location>
</feature>
<feature type="active site" description="Nucleophile" evidence="15">
    <location>
        <position position="249"/>
    </location>
</feature>
<evidence type="ECO:0000256" key="16">
    <source>
        <dbReference type="PIRSR" id="PIRSR006337-3"/>
    </source>
</evidence>
<dbReference type="PANTHER" id="PTHR43651">
    <property type="entry name" value="1,4-ALPHA-GLUCAN-BRANCHING ENZYME"/>
    <property type="match status" value="1"/>
</dbReference>
<dbReference type="PANTHER" id="PTHR43651:SF11">
    <property type="entry name" value="MALTO-OLIGOSYLTREHALOSE TREHALOHYDROLASE"/>
    <property type="match status" value="1"/>
</dbReference>
<dbReference type="InterPro" id="IPR013783">
    <property type="entry name" value="Ig-like_fold"/>
</dbReference>
<dbReference type="PIRSF" id="PIRSF006337">
    <property type="entry name" value="Trehalose_TreZ"/>
    <property type="match status" value="1"/>
</dbReference>
<dbReference type="CDD" id="cd02853">
    <property type="entry name" value="E_set_MTHase_like_N"/>
    <property type="match status" value="1"/>
</dbReference>
<keyword evidence="6" id="KW-0963">Cytoplasm</keyword>
<dbReference type="InterPro" id="IPR004193">
    <property type="entry name" value="Glyco_hydro_13_N"/>
</dbReference>
<dbReference type="EMBL" id="JAASRM010000001">
    <property type="protein sequence ID" value="NIK89210.1"/>
    <property type="molecule type" value="Genomic_DNA"/>
</dbReference>
<dbReference type="GO" id="GO:0005737">
    <property type="term" value="C:cytoplasm"/>
    <property type="evidence" value="ECO:0007669"/>
    <property type="project" value="UniProtKB-SubCell"/>
</dbReference>
<gene>
    <name evidence="18" type="ORF">FHS83_002528</name>
</gene>
<evidence type="ECO:0000256" key="2">
    <source>
        <dbReference type="ARBA" id="ARBA00005199"/>
    </source>
</evidence>
<comment type="subcellular location">
    <subcellularLocation>
        <location evidence="1 15">Cytoplasm</location>
    </subcellularLocation>
</comment>
<dbReference type="GO" id="GO:0033942">
    <property type="term" value="F:4-alpha-D-(1-&gt;4)-alpha-D-glucanotrehalose trehalohydrolase activity"/>
    <property type="evidence" value="ECO:0007669"/>
    <property type="project" value="UniProtKB-EC"/>
</dbReference>
<name>A0A846N285_9PROT</name>
<evidence type="ECO:0000259" key="17">
    <source>
        <dbReference type="SMART" id="SM00642"/>
    </source>
</evidence>
<dbReference type="UniPathway" id="UPA00299"/>
<dbReference type="SMART" id="SM00642">
    <property type="entry name" value="Aamy"/>
    <property type="match status" value="1"/>
</dbReference>
<dbReference type="Gene3D" id="2.60.40.10">
    <property type="entry name" value="Immunoglobulins"/>
    <property type="match status" value="1"/>
</dbReference>
<evidence type="ECO:0000256" key="13">
    <source>
        <dbReference type="NCBIfam" id="TIGR02402"/>
    </source>
</evidence>